<comment type="caution">
    <text evidence="3">The sequence shown here is derived from an EMBL/GenBank/DDBJ whole genome shotgun (WGS) entry which is preliminary data.</text>
</comment>
<keyword evidence="4" id="KW-1185">Reference proteome</keyword>
<protein>
    <recommendedName>
        <fullName evidence="5">Ig-like domain-containing protein</fullName>
    </recommendedName>
</protein>
<proteinExistence type="predicted"/>
<feature type="transmembrane region" description="Helical" evidence="2">
    <location>
        <begin position="60"/>
        <end position="80"/>
    </location>
</feature>
<feature type="region of interest" description="Disordered" evidence="1">
    <location>
        <begin position="1"/>
        <end position="55"/>
    </location>
</feature>
<sequence length="129" mass="14574">MTLHHVTSSDEGLYKCNIRGHGESPSSWISVSDQEEKNRSEKPTSPPSKTTGPPPLPFNYVFPSLGFISAVVLLLLVLLVRPRSHKGSESVEKEAGENYIIYINIRITEHHQKKEQFSDGKFVSFKLFF</sequence>
<evidence type="ECO:0000313" key="3">
    <source>
        <dbReference type="EMBL" id="MEQ2286183.1"/>
    </source>
</evidence>
<dbReference type="Proteomes" id="UP001469553">
    <property type="component" value="Unassembled WGS sequence"/>
</dbReference>
<feature type="compositionally biased region" description="Polar residues" evidence="1">
    <location>
        <begin position="1"/>
        <end position="10"/>
    </location>
</feature>
<keyword evidence="2" id="KW-0812">Transmembrane</keyword>
<evidence type="ECO:0000256" key="1">
    <source>
        <dbReference type="SAM" id="MobiDB-lite"/>
    </source>
</evidence>
<evidence type="ECO:0000256" key="2">
    <source>
        <dbReference type="SAM" id="Phobius"/>
    </source>
</evidence>
<evidence type="ECO:0008006" key="5">
    <source>
        <dbReference type="Google" id="ProtNLM"/>
    </source>
</evidence>
<keyword evidence="2" id="KW-0472">Membrane</keyword>
<name>A0ABV0XXE1_9TELE</name>
<evidence type="ECO:0000313" key="4">
    <source>
        <dbReference type="Proteomes" id="UP001469553"/>
    </source>
</evidence>
<reference evidence="3 4" key="1">
    <citation type="submission" date="2021-06" db="EMBL/GenBank/DDBJ databases">
        <authorList>
            <person name="Palmer J.M."/>
        </authorList>
    </citation>
    <scope>NUCLEOTIDE SEQUENCE [LARGE SCALE GENOMIC DNA]</scope>
    <source>
        <strain evidence="3 4">AS_MEX2019</strain>
        <tissue evidence="3">Muscle</tissue>
    </source>
</reference>
<dbReference type="EMBL" id="JAHRIP010018137">
    <property type="protein sequence ID" value="MEQ2286183.1"/>
    <property type="molecule type" value="Genomic_DNA"/>
</dbReference>
<organism evidence="3 4">
    <name type="scientific">Ameca splendens</name>
    <dbReference type="NCBI Taxonomy" id="208324"/>
    <lineage>
        <taxon>Eukaryota</taxon>
        <taxon>Metazoa</taxon>
        <taxon>Chordata</taxon>
        <taxon>Craniata</taxon>
        <taxon>Vertebrata</taxon>
        <taxon>Euteleostomi</taxon>
        <taxon>Actinopterygii</taxon>
        <taxon>Neopterygii</taxon>
        <taxon>Teleostei</taxon>
        <taxon>Neoteleostei</taxon>
        <taxon>Acanthomorphata</taxon>
        <taxon>Ovalentaria</taxon>
        <taxon>Atherinomorphae</taxon>
        <taxon>Cyprinodontiformes</taxon>
        <taxon>Goodeidae</taxon>
        <taxon>Ameca</taxon>
    </lineage>
</organism>
<accession>A0ABV0XXE1</accession>
<gene>
    <name evidence="3" type="ORF">AMECASPLE_039651</name>
</gene>
<keyword evidence="2" id="KW-1133">Transmembrane helix</keyword>